<reference evidence="2 3" key="1">
    <citation type="submission" date="2020-08" db="EMBL/GenBank/DDBJ databases">
        <title>Sequencing the genomes of 1000 actinobacteria strains.</title>
        <authorList>
            <person name="Klenk H.-P."/>
        </authorList>
    </citation>
    <scope>NUCLEOTIDE SEQUENCE [LARGE SCALE GENOMIC DNA]</scope>
    <source>
        <strain evidence="2 3">DSM 23040</strain>
    </source>
</reference>
<dbReference type="Proteomes" id="UP000568050">
    <property type="component" value="Unassembled WGS sequence"/>
</dbReference>
<feature type="compositionally biased region" description="Basic and acidic residues" evidence="1">
    <location>
        <begin position="90"/>
        <end position="110"/>
    </location>
</feature>
<evidence type="ECO:0000313" key="3">
    <source>
        <dbReference type="Proteomes" id="UP000568050"/>
    </source>
</evidence>
<proteinExistence type="predicted"/>
<comment type="caution">
    <text evidence="2">The sequence shown here is derived from an EMBL/GenBank/DDBJ whole genome shotgun (WGS) entry which is preliminary data.</text>
</comment>
<dbReference type="AlphaFoldDB" id="A0A839QUQ8"/>
<evidence type="ECO:0000256" key="1">
    <source>
        <dbReference type="SAM" id="MobiDB-lite"/>
    </source>
</evidence>
<sequence length="121" mass="12420">MIAAQGAVVAGEGVEQRDGFADVGDDGEEQQQAHAREHDDAGDVLDAAGQGGAAGVEEREHEQRGDGDGHFGQVDRPPGDLPQSALLHEGGGDVADHEGERGGVERHDGDVAEGEEPAGHE</sequence>
<feature type="compositionally biased region" description="Acidic residues" evidence="1">
    <location>
        <begin position="111"/>
        <end position="121"/>
    </location>
</feature>
<dbReference type="EMBL" id="JACHWP010000004">
    <property type="protein sequence ID" value="MBB3023378.1"/>
    <property type="molecule type" value="Genomic_DNA"/>
</dbReference>
<accession>A0A839QUQ8</accession>
<feature type="compositionally biased region" description="Basic and acidic residues" evidence="1">
    <location>
        <begin position="56"/>
        <end position="69"/>
    </location>
</feature>
<feature type="region of interest" description="Disordered" evidence="1">
    <location>
        <begin position="1"/>
        <end position="121"/>
    </location>
</feature>
<protein>
    <submittedName>
        <fullName evidence="2">Uncharacterized protein</fullName>
    </submittedName>
</protein>
<keyword evidence="3" id="KW-1185">Reference proteome</keyword>
<evidence type="ECO:0000313" key="2">
    <source>
        <dbReference type="EMBL" id="MBB3023378.1"/>
    </source>
</evidence>
<gene>
    <name evidence="2" type="ORF">FHX50_001670</name>
</gene>
<name>A0A839QUQ8_9MICO</name>
<feature type="compositionally biased region" description="Low complexity" evidence="1">
    <location>
        <begin position="1"/>
        <end position="13"/>
    </location>
</feature>
<organism evidence="2 3">
    <name type="scientific">Helcobacillus massiliensis</name>
    <dbReference type="NCBI Taxonomy" id="521392"/>
    <lineage>
        <taxon>Bacteria</taxon>
        <taxon>Bacillati</taxon>
        <taxon>Actinomycetota</taxon>
        <taxon>Actinomycetes</taxon>
        <taxon>Micrococcales</taxon>
        <taxon>Dermabacteraceae</taxon>
        <taxon>Helcobacillus</taxon>
    </lineage>
</organism>